<comment type="caution">
    <text evidence="1">The sequence shown here is derived from an EMBL/GenBank/DDBJ whole genome shotgun (WGS) entry which is preliminary data.</text>
</comment>
<protein>
    <submittedName>
        <fullName evidence="1">DUF2487 family protein</fullName>
    </submittedName>
</protein>
<keyword evidence="2" id="KW-1185">Reference proteome</keyword>
<sequence length="152" mass="18056">MRWQEEDIDLYIGAKEYVDTLLIPLMPLSMDDKFDINKLTVQGELLTIFANEIEKQFKGRIFLMPTYNYMFNEESSLELTRLNNWVDKIEANPFKHIFLLTLDHQWKKHERDLAGNLLWFPAIQSGNVSSKESQVIIKDQINQLSELIRSYW</sequence>
<dbReference type="RefSeq" id="WP_153736061.1">
    <property type="nucleotide sequence ID" value="NZ_WJNG01000005.1"/>
</dbReference>
<dbReference type="OrthoDB" id="2678750at2"/>
<organism evidence="1 2">
    <name type="scientific">Aquibacillus halophilus</name>
    <dbReference type="NCBI Taxonomy" id="930132"/>
    <lineage>
        <taxon>Bacteria</taxon>
        <taxon>Bacillati</taxon>
        <taxon>Bacillota</taxon>
        <taxon>Bacilli</taxon>
        <taxon>Bacillales</taxon>
        <taxon>Bacillaceae</taxon>
        <taxon>Aquibacillus</taxon>
    </lineage>
</organism>
<evidence type="ECO:0000313" key="1">
    <source>
        <dbReference type="EMBL" id="MRH42412.1"/>
    </source>
</evidence>
<proteinExistence type="predicted"/>
<dbReference type="InterPro" id="IPR019615">
    <property type="entry name" value="DUF2487"/>
</dbReference>
<dbReference type="Proteomes" id="UP000799092">
    <property type="component" value="Unassembled WGS sequence"/>
</dbReference>
<dbReference type="Pfam" id="PF10673">
    <property type="entry name" value="DUF2487"/>
    <property type="match status" value="1"/>
</dbReference>
<accession>A0A6A8DMF2</accession>
<evidence type="ECO:0000313" key="2">
    <source>
        <dbReference type="Proteomes" id="UP000799092"/>
    </source>
</evidence>
<dbReference type="EMBL" id="WJNG01000005">
    <property type="protein sequence ID" value="MRH42412.1"/>
    <property type="molecule type" value="Genomic_DNA"/>
</dbReference>
<reference evidence="1" key="1">
    <citation type="submission" date="2019-11" db="EMBL/GenBank/DDBJ databases">
        <authorList>
            <person name="Li J."/>
        </authorList>
    </citation>
    <scope>NUCLEOTIDE SEQUENCE</scope>
    <source>
        <strain evidence="1">B6B</strain>
    </source>
</reference>
<gene>
    <name evidence="1" type="ORF">GH741_06910</name>
</gene>
<name>A0A6A8DMF2_9BACI</name>
<dbReference type="AlphaFoldDB" id="A0A6A8DMF2"/>